<dbReference type="PANTHER" id="PTHR46093:SF18">
    <property type="entry name" value="FIBRONECTIN TYPE-III DOMAIN-CONTAINING PROTEIN"/>
    <property type="match status" value="1"/>
</dbReference>
<sequence>MAAAASSPRPWTHVAATPSGPSPRAGHTLSHCPSLRRCLLFAGASHEDGFSNDLFALDTDSLVWSPVSVDVSESDALPPARYEHTGEIVTPYGGSPQLLVMYGAGDQGLLADVWAFDLATRRWAEWLTNGKAPCPRTIHSVGHVLVTTPVEGCQADAASPATYEKSRLYVFGGGVENDAAAKDSIMYCLDVDTMFWIQLTTAAQTPSPPPRLGHTLTAVGTNVYLFGGLNGEVAYNDLWVFDTVSRTWALLQASGDVPSARSAHTATAHGTNIYIFGGFSRAGKPHVHGELFVLDTVTHVWRKEHTSGGAARLDHDACVASIHCDAGEEDGEKQAAPPGLKPQRPALLVFGGMDLEGMSNSLHMYKFLSAA</sequence>
<protein>
    <submittedName>
        <fullName evidence="4">Uncharacterized protein</fullName>
    </submittedName>
</protein>
<organism evidence="4 5">
    <name type="scientific">Geranomyces variabilis</name>
    <dbReference type="NCBI Taxonomy" id="109894"/>
    <lineage>
        <taxon>Eukaryota</taxon>
        <taxon>Fungi</taxon>
        <taxon>Fungi incertae sedis</taxon>
        <taxon>Chytridiomycota</taxon>
        <taxon>Chytridiomycota incertae sedis</taxon>
        <taxon>Chytridiomycetes</taxon>
        <taxon>Spizellomycetales</taxon>
        <taxon>Powellomycetaceae</taxon>
        <taxon>Geranomyces</taxon>
    </lineage>
</organism>
<gene>
    <name evidence="4" type="ORF">HDU87_008230</name>
</gene>
<keyword evidence="1" id="KW-0880">Kelch repeat</keyword>
<name>A0AAD5TIK0_9FUNG</name>
<evidence type="ECO:0000256" key="1">
    <source>
        <dbReference type="ARBA" id="ARBA00022441"/>
    </source>
</evidence>
<keyword evidence="2" id="KW-0677">Repeat</keyword>
<evidence type="ECO:0000313" key="4">
    <source>
        <dbReference type="EMBL" id="KAJ3171842.1"/>
    </source>
</evidence>
<dbReference type="AlphaFoldDB" id="A0AAD5TIK0"/>
<dbReference type="InterPro" id="IPR015915">
    <property type="entry name" value="Kelch-typ_b-propeller"/>
</dbReference>
<feature type="region of interest" description="Disordered" evidence="3">
    <location>
        <begin position="1"/>
        <end position="28"/>
    </location>
</feature>
<dbReference type="Gene3D" id="2.120.10.80">
    <property type="entry name" value="Kelch-type beta propeller"/>
    <property type="match status" value="2"/>
</dbReference>
<accession>A0AAD5TIK0</accession>
<dbReference type="SUPFAM" id="SSF117281">
    <property type="entry name" value="Kelch motif"/>
    <property type="match status" value="2"/>
</dbReference>
<dbReference type="Proteomes" id="UP001212152">
    <property type="component" value="Unassembled WGS sequence"/>
</dbReference>
<dbReference type="EMBL" id="JADGJQ010000083">
    <property type="protein sequence ID" value="KAJ3171842.1"/>
    <property type="molecule type" value="Genomic_DNA"/>
</dbReference>
<evidence type="ECO:0000256" key="3">
    <source>
        <dbReference type="SAM" id="MobiDB-lite"/>
    </source>
</evidence>
<keyword evidence="5" id="KW-1185">Reference proteome</keyword>
<dbReference type="Pfam" id="PF24681">
    <property type="entry name" value="Kelch_KLHDC2_KLHL20_DRC7"/>
    <property type="match status" value="2"/>
</dbReference>
<evidence type="ECO:0000256" key="2">
    <source>
        <dbReference type="ARBA" id="ARBA00022737"/>
    </source>
</evidence>
<dbReference type="PANTHER" id="PTHR46093">
    <property type="entry name" value="ACYL-COA-BINDING DOMAIN-CONTAINING PROTEIN 5"/>
    <property type="match status" value="1"/>
</dbReference>
<comment type="caution">
    <text evidence="4">The sequence shown here is derived from an EMBL/GenBank/DDBJ whole genome shotgun (WGS) entry which is preliminary data.</text>
</comment>
<evidence type="ECO:0000313" key="5">
    <source>
        <dbReference type="Proteomes" id="UP001212152"/>
    </source>
</evidence>
<reference evidence="4" key="1">
    <citation type="submission" date="2020-05" db="EMBL/GenBank/DDBJ databases">
        <title>Phylogenomic resolution of chytrid fungi.</title>
        <authorList>
            <person name="Stajich J.E."/>
            <person name="Amses K."/>
            <person name="Simmons R."/>
            <person name="Seto K."/>
            <person name="Myers J."/>
            <person name="Bonds A."/>
            <person name="Quandt C.A."/>
            <person name="Barry K."/>
            <person name="Liu P."/>
            <person name="Grigoriev I."/>
            <person name="Longcore J.E."/>
            <person name="James T.Y."/>
        </authorList>
    </citation>
    <scope>NUCLEOTIDE SEQUENCE</scope>
    <source>
        <strain evidence="4">JEL0379</strain>
    </source>
</reference>
<proteinExistence type="predicted"/>